<dbReference type="RefSeq" id="WP_034873156.1">
    <property type="nucleotide sequence ID" value="NZ_JOKG01000001.1"/>
</dbReference>
<dbReference type="InterPro" id="IPR050808">
    <property type="entry name" value="Phage_Integrase"/>
</dbReference>
<dbReference type="InterPro" id="IPR002104">
    <property type="entry name" value="Integrase_catalytic"/>
</dbReference>
<dbReference type="AlphaFoldDB" id="A0A081NBR9"/>
<dbReference type="PROSITE" id="PS51898">
    <property type="entry name" value="TYR_RECOMBINASE"/>
    <property type="match status" value="1"/>
</dbReference>
<dbReference type="InterPro" id="IPR011010">
    <property type="entry name" value="DNA_brk_join_enz"/>
</dbReference>
<dbReference type="eggNOG" id="COG0582">
    <property type="taxonomic scope" value="Bacteria"/>
</dbReference>
<evidence type="ECO:0000313" key="7">
    <source>
        <dbReference type="Proteomes" id="UP000028006"/>
    </source>
</evidence>
<evidence type="ECO:0000313" key="6">
    <source>
        <dbReference type="EMBL" id="KEQ15892.1"/>
    </source>
</evidence>
<dbReference type="PANTHER" id="PTHR30629">
    <property type="entry name" value="PROPHAGE INTEGRASE"/>
    <property type="match status" value="1"/>
</dbReference>
<proteinExistence type="inferred from homology"/>
<keyword evidence="4" id="KW-0233">DNA recombination</keyword>
<accession>A0A081NBR9</accession>
<dbReference type="InterPro" id="IPR010998">
    <property type="entry name" value="Integrase_recombinase_N"/>
</dbReference>
<evidence type="ECO:0000256" key="2">
    <source>
        <dbReference type="ARBA" id="ARBA00022908"/>
    </source>
</evidence>
<dbReference type="Gene3D" id="1.10.150.130">
    <property type="match status" value="1"/>
</dbReference>
<dbReference type="PANTHER" id="PTHR30629:SF2">
    <property type="entry name" value="PROPHAGE INTEGRASE INTS-RELATED"/>
    <property type="match status" value="1"/>
</dbReference>
<organism evidence="6 7">
    <name type="scientific">Endozoicomonas montiporae</name>
    <dbReference type="NCBI Taxonomy" id="1027273"/>
    <lineage>
        <taxon>Bacteria</taxon>
        <taxon>Pseudomonadati</taxon>
        <taxon>Pseudomonadota</taxon>
        <taxon>Gammaproteobacteria</taxon>
        <taxon>Oceanospirillales</taxon>
        <taxon>Endozoicomonadaceae</taxon>
        <taxon>Endozoicomonas</taxon>
    </lineage>
</organism>
<dbReference type="InterPro" id="IPR038488">
    <property type="entry name" value="Integrase_DNA-bd_sf"/>
</dbReference>
<sequence length="444" mass="50743">MSANNNKEHKKPLTNRGIVTLKPGEVRADTAQHTGLRVACGKEGRKSFIYRFRSPVTQKLVQITLGHYPEMSLLDARSEHRRLKLIREKGECPKLYLQKARESEQADLQKAEAEEAENRFQVHDLVELYLTGHVESKNVNGKIISGARNRKGQEEVRRTLEFDVTKVIGNIPASALTKKDVTELISRIISRGAPVQAGNVMRELNAAYEYAIGTGKLDDEFINPVEQAKKTLIRAHKGKLTAKKKSRYLSEKELREFLFWLPKSGFSQTQKNVLYLALFTGARTGEVCNAEWSEIDLKNAVWQIPDPKNSIPRSVQLSRQAVSLLTNLKKVNGFYPFQTSVKKRPLKQKSLTETLWALRNPKKVAYNRKYSVEQLAPKFLDGWAPHDLRRTVKTGLARMQCPYEVSEAVLGHVQQGMEGVYNQHRFEPQCREWLQTWCDYLDSL</sequence>
<protein>
    <recommendedName>
        <fullName evidence="5">Tyr recombinase domain-containing protein</fullName>
    </recommendedName>
</protein>
<dbReference type="Pfam" id="PF13356">
    <property type="entry name" value="Arm-DNA-bind_3"/>
    <property type="match status" value="1"/>
</dbReference>
<dbReference type="GO" id="GO:0006310">
    <property type="term" value="P:DNA recombination"/>
    <property type="evidence" value="ECO:0007669"/>
    <property type="project" value="UniProtKB-KW"/>
</dbReference>
<dbReference type="InterPro" id="IPR025166">
    <property type="entry name" value="Integrase_DNA_bind_dom"/>
</dbReference>
<comment type="similarity">
    <text evidence="1">Belongs to the 'phage' integrase family.</text>
</comment>
<evidence type="ECO:0000259" key="5">
    <source>
        <dbReference type="PROSITE" id="PS51898"/>
    </source>
</evidence>
<reference evidence="6 7" key="1">
    <citation type="submission" date="2014-06" db="EMBL/GenBank/DDBJ databases">
        <title>Whole Genome Sequences of Three Symbiotic Endozoicomonas Bacteria.</title>
        <authorList>
            <person name="Neave M.J."/>
            <person name="Apprill A."/>
            <person name="Voolstra C.R."/>
        </authorList>
    </citation>
    <scope>NUCLEOTIDE SEQUENCE [LARGE SCALE GENOMIC DNA]</scope>
    <source>
        <strain evidence="6 7">LMG 24815</strain>
    </source>
</reference>
<keyword evidence="7" id="KW-1185">Reference proteome</keyword>
<dbReference type="InterPro" id="IPR013762">
    <property type="entry name" value="Integrase-like_cat_sf"/>
</dbReference>
<dbReference type="InterPro" id="IPR053876">
    <property type="entry name" value="Phage_int_M"/>
</dbReference>
<dbReference type="SUPFAM" id="SSF56349">
    <property type="entry name" value="DNA breaking-rejoining enzymes"/>
    <property type="match status" value="1"/>
</dbReference>
<dbReference type="GO" id="GO:0003677">
    <property type="term" value="F:DNA binding"/>
    <property type="evidence" value="ECO:0007669"/>
    <property type="project" value="UniProtKB-KW"/>
</dbReference>
<evidence type="ECO:0000256" key="3">
    <source>
        <dbReference type="ARBA" id="ARBA00023125"/>
    </source>
</evidence>
<evidence type="ECO:0000256" key="4">
    <source>
        <dbReference type="ARBA" id="ARBA00023172"/>
    </source>
</evidence>
<dbReference type="Gene3D" id="1.10.443.10">
    <property type="entry name" value="Intergrase catalytic core"/>
    <property type="match status" value="1"/>
</dbReference>
<dbReference type="CDD" id="cd00801">
    <property type="entry name" value="INT_P4_C"/>
    <property type="match status" value="1"/>
</dbReference>
<dbReference type="GO" id="GO:0015074">
    <property type="term" value="P:DNA integration"/>
    <property type="evidence" value="ECO:0007669"/>
    <property type="project" value="UniProtKB-KW"/>
</dbReference>
<dbReference type="Pfam" id="PF00589">
    <property type="entry name" value="Phage_integrase"/>
    <property type="match status" value="1"/>
</dbReference>
<feature type="domain" description="Tyr recombinase" evidence="5">
    <location>
        <begin position="244"/>
        <end position="435"/>
    </location>
</feature>
<gene>
    <name evidence="6" type="ORF">GZ77_05105</name>
</gene>
<keyword evidence="2" id="KW-0229">DNA integration</keyword>
<dbReference type="Proteomes" id="UP000028006">
    <property type="component" value="Unassembled WGS sequence"/>
</dbReference>
<evidence type="ECO:0000256" key="1">
    <source>
        <dbReference type="ARBA" id="ARBA00008857"/>
    </source>
</evidence>
<dbReference type="Pfam" id="PF22022">
    <property type="entry name" value="Phage_int_M"/>
    <property type="match status" value="1"/>
</dbReference>
<comment type="caution">
    <text evidence="6">The sequence shown here is derived from an EMBL/GenBank/DDBJ whole genome shotgun (WGS) entry which is preliminary data.</text>
</comment>
<keyword evidence="3" id="KW-0238">DNA-binding</keyword>
<name>A0A081NBR9_9GAMM</name>
<dbReference type="Gene3D" id="3.30.160.390">
    <property type="entry name" value="Integrase, DNA-binding domain"/>
    <property type="match status" value="1"/>
</dbReference>
<dbReference type="EMBL" id="JOKG01000001">
    <property type="protein sequence ID" value="KEQ15892.1"/>
    <property type="molecule type" value="Genomic_DNA"/>
</dbReference>